<dbReference type="InterPro" id="IPR004358">
    <property type="entry name" value="Sig_transdc_His_kin-like_C"/>
</dbReference>
<evidence type="ECO:0000256" key="3">
    <source>
        <dbReference type="ARBA" id="ARBA00012438"/>
    </source>
</evidence>
<comment type="caution">
    <text evidence="11">The sequence shown here is derived from an EMBL/GenBank/DDBJ whole genome shotgun (WGS) entry which is preliminary data.</text>
</comment>
<dbReference type="InterPro" id="IPR050351">
    <property type="entry name" value="BphY/WalK/GraS-like"/>
</dbReference>
<gene>
    <name evidence="11" type="ORF">GJB61_01275</name>
</gene>
<dbReference type="AlphaFoldDB" id="A0A7X2H144"/>
<evidence type="ECO:0000256" key="2">
    <source>
        <dbReference type="ARBA" id="ARBA00004370"/>
    </source>
</evidence>
<evidence type="ECO:0000256" key="8">
    <source>
        <dbReference type="ARBA" id="ARBA00022840"/>
    </source>
</evidence>
<proteinExistence type="predicted"/>
<dbReference type="PROSITE" id="PS50109">
    <property type="entry name" value="HIS_KIN"/>
    <property type="match status" value="1"/>
</dbReference>
<comment type="subcellular location">
    <subcellularLocation>
        <location evidence="2">Membrane</location>
    </subcellularLocation>
</comment>
<dbReference type="EMBL" id="WJXB01000001">
    <property type="protein sequence ID" value="MRN51641.1"/>
    <property type="molecule type" value="Genomic_DNA"/>
</dbReference>
<dbReference type="GO" id="GO:0005524">
    <property type="term" value="F:ATP binding"/>
    <property type="evidence" value="ECO:0007669"/>
    <property type="project" value="UniProtKB-KW"/>
</dbReference>
<keyword evidence="12" id="KW-1185">Reference proteome</keyword>
<dbReference type="CDD" id="cd00082">
    <property type="entry name" value="HisKA"/>
    <property type="match status" value="1"/>
</dbReference>
<evidence type="ECO:0000256" key="9">
    <source>
        <dbReference type="ARBA" id="ARBA00023012"/>
    </source>
</evidence>
<dbReference type="SUPFAM" id="SSF47384">
    <property type="entry name" value="Homodimeric domain of signal transducing histidine kinase"/>
    <property type="match status" value="1"/>
</dbReference>
<evidence type="ECO:0000259" key="10">
    <source>
        <dbReference type="PROSITE" id="PS50109"/>
    </source>
</evidence>
<keyword evidence="4" id="KW-0597">Phosphoprotein</keyword>
<keyword evidence="7" id="KW-0418">Kinase</keyword>
<dbReference type="GO" id="GO:0000156">
    <property type="term" value="F:phosphorelay response regulator activity"/>
    <property type="evidence" value="ECO:0007669"/>
    <property type="project" value="TreeGrafter"/>
</dbReference>
<name>A0A7X2H144_9BACL</name>
<evidence type="ECO:0000256" key="6">
    <source>
        <dbReference type="ARBA" id="ARBA00022741"/>
    </source>
</evidence>
<protein>
    <recommendedName>
        <fullName evidence="3">histidine kinase</fullName>
        <ecNumber evidence="3">2.7.13.3</ecNumber>
    </recommendedName>
</protein>
<dbReference type="Pfam" id="PF02518">
    <property type="entry name" value="HATPase_c"/>
    <property type="match status" value="1"/>
</dbReference>
<evidence type="ECO:0000256" key="5">
    <source>
        <dbReference type="ARBA" id="ARBA00022679"/>
    </source>
</evidence>
<dbReference type="InterPro" id="IPR003661">
    <property type="entry name" value="HisK_dim/P_dom"/>
</dbReference>
<dbReference type="Pfam" id="PF00512">
    <property type="entry name" value="HisKA"/>
    <property type="match status" value="1"/>
</dbReference>
<dbReference type="PANTHER" id="PTHR42878">
    <property type="entry name" value="TWO-COMPONENT HISTIDINE KINASE"/>
    <property type="match status" value="1"/>
</dbReference>
<feature type="domain" description="Histidine kinase" evidence="10">
    <location>
        <begin position="14"/>
        <end position="219"/>
    </location>
</feature>
<evidence type="ECO:0000313" key="11">
    <source>
        <dbReference type="EMBL" id="MRN51641.1"/>
    </source>
</evidence>
<dbReference type="Gene3D" id="3.30.565.10">
    <property type="entry name" value="Histidine kinase-like ATPase, C-terminal domain"/>
    <property type="match status" value="1"/>
</dbReference>
<dbReference type="Gene3D" id="1.10.287.130">
    <property type="match status" value="1"/>
</dbReference>
<dbReference type="GO" id="GO:0030295">
    <property type="term" value="F:protein kinase activator activity"/>
    <property type="evidence" value="ECO:0007669"/>
    <property type="project" value="TreeGrafter"/>
</dbReference>
<dbReference type="InterPro" id="IPR005467">
    <property type="entry name" value="His_kinase_dom"/>
</dbReference>
<dbReference type="GO" id="GO:0007234">
    <property type="term" value="P:osmosensory signaling via phosphorelay pathway"/>
    <property type="evidence" value="ECO:0007669"/>
    <property type="project" value="TreeGrafter"/>
</dbReference>
<comment type="catalytic activity">
    <reaction evidence="1">
        <text>ATP + protein L-histidine = ADP + protein N-phospho-L-histidine.</text>
        <dbReference type="EC" id="2.7.13.3"/>
    </reaction>
</comment>
<dbReference type="InterPro" id="IPR036097">
    <property type="entry name" value="HisK_dim/P_sf"/>
</dbReference>
<evidence type="ECO:0000256" key="4">
    <source>
        <dbReference type="ARBA" id="ARBA00022553"/>
    </source>
</evidence>
<dbReference type="InterPro" id="IPR036890">
    <property type="entry name" value="HATPase_C_sf"/>
</dbReference>
<accession>A0A7X2H144</accession>
<dbReference type="SMART" id="SM00387">
    <property type="entry name" value="HATPase_c"/>
    <property type="match status" value="1"/>
</dbReference>
<keyword evidence="5" id="KW-0808">Transferase</keyword>
<keyword evidence="9" id="KW-0902">Two-component regulatory system</keyword>
<keyword evidence="6" id="KW-0547">Nucleotide-binding</keyword>
<keyword evidence="8" id="KW-0067">ATP-binding</keyword>
<dbReference type="SUPFAM" id="SSF55874">
    <property type="entry name" value="ATPase domain of HSP90 chaperone/DNA topoisomerase II/histidine kinase"/>
    <property type="match status" value="1"/>
</dbReference>
<evidence type="ECO:0000313" key="12">
    <source>
        <dbReference type="Proteomes" id="UP000463051"/>
    </source>
</evidence>
<sequence>MTDDMDIVKRMAAGIVHEVRNPITVIKGYTTLLRDSISPKHSNLIHSQIVILEKLMDGLEFLARVDDIDNLNFRNVKLKNLVHDCLDDLYPVLQEAGIQVEIKCEYHREIQCEQKLICMLLNNLLINAVESMSEGGVIAIRIAEYDQDFVNIQIEDKGTGISAERVPYLGQPFFSTKEKGIGMGGMLSRSIVQKHYGTLIYYTDIGIGTMVNIHLPKQQPISSVEIDNSVQSDLDTLTCN</sequence>
<evidence type="ECO:0000256" key="1">
    <source>
        <dbReference type="ARBA" id="ARBA00000085"/>
    </source>
</evidence>
<dbReference type="PANTHER" id="PTHR42878:SF7">
    <property type="entry name" value="SENSOR HISTIDINE KINASE GLRK"/>
    <property type="match status" value="1"/>
</dbReference>
<dbReference type="EC" id="2.7.13.3" evidence="3"/>
<evidence type="ECO:0000256" key="7">
    <source>
        <dbReference type="ARBA" id="ARBA00022777"/>
    </source>
</evidence>
<dbReference type="RefSeq" id="WP_154116366.1">
    <property type="nucleotide sequence ID" value="NZ_WJXB01000001.1"/>
</dbReference>
<organism evidence="11 12">
    <name type="scientific">Paenibacillus monticola</name>
    <dbReference type="NCBI Taxonomy" id="2666075"/>
    <lineage>
        <taxon>Bacteria</taxon>
        <taxon>Bacillati</taxon>
        <taxon>Bacillota</taxon>
        <taxon>Bacilli</taxon>
        <taxon>Bacillales</taxon>
        <taxon>Paenibacillaceae</taxon>
        <taxon>Paenibacillus</taxon>
    </lineage>
</organism>
<dbReference type="GO" id="GO:0000155">
    <property type="term" value="F:phosphorelay sensor kinase activity"/>
    <property type="evidence" value="ECO:0007669"/>
    <property type="project" value="InterPro"/>
</dbReference>
<dbReference type="PRINTS" id="PR00344">
    <property type="entry name" value="BCTRLSENSOR"/>
</dbReference>
<dbReference type="Proteomes" id="UP000463051">
    <property type="component" value="Unassembled WGS sequence"/>
</dbReference>
<dbReference type="SMART" id="SM00388">
    <property type="entry name" value="HisKA"/>
    <property type="match status" value="1"/>
</dbReference>
<dbReference type="InterPro" id="IPR003594">
    <property type="entry name" value="HATPase_dom"/>
</dbReference>
<reference evidence="11 12" key="1">
    <citation type="submission" date="2019-11" db="EMBL/GenBank/DDBJ databases">
        <title>Paenibacillus monticola sp. nov., a novel PGPR strain isolated from mountain sample in China.</title>
        <authorList>
            <person name="Zhao Q."/>
            <person name="Li H.-P."/>
            <person name="Zhang J.-L."/>
        </authorList>
    </citation>
    <scope>NUCLEOTIDE SEQUENCE [LARGE SCALE GENOMIC DNA]</scope>
    <source>
        <strain evidence="11 12">LC-T2</strain>
    </source>
</reference>